<dbReference type="Proteomes" id="UP000226191">
    <property type="component" value="Unassembled WGS sequence"/>
</dbReference>
<dbReference type="CDD" id="cd06261">
    <property type="entry name" value="TM_PBP2"/>
    <property type="match status" value="1"/>
</dbReference>
<evidence type="ECO:0000256" key="1">
    <source>
        <dbReference type="ARBA" id="ARBA00004651"/>
    </source>
</evidence>
<comment type="similarity">
    <text evidence="7">Belongs to the binding-protein-dependent transport system permease family.</text>
</comment>
<evidence type="ECO:0000313" key="9">
    <source>
        <dbReference type="Proteomes" id="UP000226191"/>
    </source>
</evidence>
<comment type="caution">
    <text evidence="8">The sequence shown here is derived from an EMBL/GenBank/DDBJ whole genome shotgun (WGS) entry which is preliminary data.</text>
</comment>
<keyword evidence="6 7" id="KW-0472">Membrane</keyword>
<keyword evidence="3" id="KW-1003">Cell membrane</keyword>
<dbReference type="GO" id="GO:0055085">
    <property type="term" value="P:transmembrane transport"/>
    <property type="evidence" value="ECO:0007669"/>
    <property type="project" value="InterPro"/>
</dbReference>
<dbReference type="PROSITE" id="PS50928">
    <property type="entry name" value="ABC_TM1"/>
    <property type="match status" value="1"/>
</dbReference>
<feature type="transmembrane region" description="Helical" evidence="7">
    <location>
        <begin position="127"/>
        <end position="148"/>
    </location>
</feature>
<dbReference type="GO" id="GO:0005886">
    <property type="term" value="C:plasma membrane"/>
    <property type="evidence" value="ECO:0007669"/>
    <property type="project" value="UniProtKB-SubCell"/>
</dbReference>
<dbReference type="SUPFAM" id="SSF161098">
    <property type="entry name" value="MetI-like"/>
    <property type="match status" value="1"/>
</dbReference>
<protein>
    <submittedName>
        <fullName evidence="8">Sugar ABC transporter permease</fullName>
    </submittedName>
</protein>
<evidence type="ECO:0000256" key="4">
    <source>
        <dbReference type="ARBA" id="ARBA00022692"/>
    </source>
</evidence>
<dbReference type="InterPro" id="IPR000515">
    <property type="entry name" value="MetI-like"/>
</dbReference>
<dbReference type="GeneID" id="92856374"/>
<dbReference type="EMBL" id="MVCE01000002">
    <property type="protein sequence ID" value="PGF34932.1"/>
    <property type="molecule type" value="Genomic_DNA"/>
</dbReference>
<accession>A0A8B2VHV4</accession>
<keyword evidence="4 7" id="KW-0812">Transmembrane</keyword>
<dbReference type="PANTHER" id="PTHR43744:SF12">
    <property type="entry name" value="ABC TRANSPORTER PERMEASE PROTEIN MG189-RELATED"/>
    <property type="match status" value="1"/>
</dbReference>
<proteinExistence type="inferred from homology"/>
<dbReference type="OrthoDB" id="61122at2"/>
<dbReference type="InterPro" id="IPR035906">
    <property type="entry name" value="MetI-like_sf"/>
</dbReference>
<evidence type="ECO:0000256" key="2">
    <source>
        <dbReference type="ARBA" id="ARBA00022448"/>
    </source>
</evidence>
<feature type="transmembrane region" description="Helical" evidence="7">
    <location>
        <begin position="30"/>
        <end position="50"/>
    </location>
</feature>
<name>A0A8B2VHV4_CUTAC</name>
<feature type="transmembrane region" description="Helical" evidence="7">
    <location>
        <begin position="215"/>
        <end position="235"/>
    </location>
</feature>
<evidence type="ECO:0000313" key="8">
    <source>
        <dbReference type="EMBL" id="PGF34932.1"/>
    </source>
</evidence>
<evidence type="ECO:0000256" key="3">
    <source>
        <dbReference type="ARBA" id="ARBA00022475"/>
    </source>
</evidence>
<comment type="subcellular location">
    <subcellularLocation>
        <location evidence="1 7">Cell membrane</location>
        <topology evidence="1 7">Multi-pass membrane protein</topology>
    </subcellularLocation>
</comment>
<organism evidence="8 9">
    <name type="scientific">Cutibacterium acnes</name>
    <name type="common">Propionibacterium acnes</name>
    <dbReference type="NCBI Taxonomy" id="1747"/>
    <lineage>
        <taxon>Bacteria</taxon>
        <taxon>Bacillati</taxon>
        <taxon>Actinomycetota</taxon>
        <taxon>Actinomycetes</taxon>
        <taxon>Propionibacteriales</taxon>
        <taxon>Propionibacteriaceae</taxon>
        <taxon>Cutibacterium</taxon>
    </lineage>
</organism>
<evidence type="ECO:0000256" key="5">
    <source>
        <dbReference type="ARBA" id="ARBA00022989"/>
    </source>
</evidence>
<keyword evidence="5 7" id="KW-1133">Transmembrane helix</keyword>
<sequence length="252" mass="27937">MSEVSTGSELSAVEVAALAKRGDTVSQRRFVGVHILLLLGGVLMVFPFVYQILMSLSTNMEIQSVPPKLIPDRWQFHNYTEVFTRLPFLKQFGVSVTITVLRTVVQLILCSMGGYAFARMKFGGKSVLFGFVLAILMVPGQSYLIGQYEIIRELGLLETPWGIVLPGFFSAFGVFLMRQSFMSLPAELEEAARLDGCNPWQTFWRVMVPVVKPGLFALMMAASVMAMAPIFLLFFSMQRKVIEGLASSGLKG</sequence>
<evidence type="ECO:0000256" key="6">
    <source>
        <dbReference type="ARBA" id="ARBA00023136"/>
    </source>
</evidence>
<feature type="transmembrane region" description="Helical" evidence="7">
    <location>
        <begin position="160"/>
        <end position="177"/>
    </location>
</feature>
<evidence type="ECO:0000256" key="7">
    <source>
        <dbReference type="RuleBase" id="RU363032"/>
    </source>
</evidence>
<dbReference type="PANTHER" id="PTHR43744">
    <property type="entry name" value="ABC TRANSPORTER PERMEASE PROTEIN MG189-RELATED-RELATED"/>
    <property type="match status" value="1"/>
</dbReference>
<keyword evidence="2 7" id="KW-0813">Transport</keyword>
<dbReference type="AlphaFoldDB" id="A0A8B2VHV4"/>
<reference evidence="8 9" key="1">
    <citation type="submission" date="2017-02" db="EMBL/GenBank/DDBJ databases">
        <title>Prevalence of linear plasmids in Cutibacterium acnes isolates obtained from cancerous prostatic tissue.</title>
        <authorList>
            <person name="Davidsson S."/>
            <person name="Bruggemann H."/>
        </authorList>
    </citation>
    <scope>NUCLEOTIDE SEQUENCE [LARGE SCALE GENOMIC DNA]</scope>
    <source>
        <strain evidence="8 9">11-78</strain>
    </source>
</reference>
<dbReference type="RefSeq" id="WP_002515107.1">
    <property type="nucleotide sequence ID" value="NZ_AP022844.1"/>
</dbReference>
<dbReference type="Pfam" id="PF00528">
    <property type="entry name" value="BPD_transp_1"/>
    <property type="match status" value="1"/>
</dbReference>
<dbReference type="Gene3D" id="1.10.3720.10">
    <property type="entry name" value="MetI-like"/>
    <property type="match status" value="1"/>
</dbReference>
<gene>
    <name evidence="8" type="ORF">B1B09_04755</name>
</gene>
<feature type="transmembrane region" description="Helical" evidence="7">
    <location>
        <begin position="92"/>
        <end position="115"/>
    </location>
</feature>